<reference evidence="2" key="1">
    <citation type="submission" date="2017-03" db="EMBL/GenBank/DDBJ databases">
        <title>Phytopthora megakarya and P. palmivora, two closely related causual agents of cacao black pod achieved similar genome size and gene model numbers by different mechanisms.</title>
        <authorList>
            <person name="Ali S."/>
            <person name="Shao J."/>
            <person name="Larry D.J."/>
            <person name="Kronmiller B."/>
            <person name="Shen D."/>
            <person name="Strem M.D."/>
            <person name="Melnick R.L."/>
            <person name="Guiltinan M.J."/>
            <person name="Tyler B.M."/>
            <person name="Meinhardt L.W."/>
            <person name="Bailey B.A."/>
        </authorList>
    </citation>
    <scope>NUCLEOTIDE SEQUENCE [LARGE SCALE GENOMIC DNA]</scope>
    <source>
        <strain evidence="2">zdho120</strain>
    </source>
</reference>
<keyword evidence="2" id="KW-1185">Reference proteome</keyword>
<organism evidence="1 2">
    <name type="scientific">Phytophthora megakarya</name>
    <dbReference type="NCBI Taxonomy" id="4795"/>
    <lineage>
        <taxon>Eukaryota</taxon>
        <taxon>Sar</taxon>
        <taxon>Stramenopiles</taxon>
        <taxon>Oomycota</taxon>
        <taxon>Peronosporomycetes</taxon>
        <taxon>Peronosporales</taxon>
        <taxon>Peronosporaceae</taxon>
        <taxon>Phytophthora</taxon>
    </lineage>
</organism>
<protein>
    <submittedName>
        <fullName evidence="1">Uncharacterized protein</fullName>
    </submittedName>
</protein>
<name>A0A225UIR4_9STRA</name>
<dbReference type="EMBL" id="NBNE01017982">
    <property type="protein sequence ID" value="OWY92476.1"/>
    <property type="molecule type" value="Genomic_DNA"/>
</dbReference>
<evidence type="ECO:0000313" key="2">
    <source>
        <dbReference type="Proteomes" id="UP000198211"/>
    </source>
</evidence>
<proteinExistence type="predicted"/>
<dbReference type="OrthoDB" id="166524at2759"/>
<gene>
    <name evidence="1" type="ORF">PHMEG_00038515</name>
</gene>
<feature type="non-terminal residue" evidence="1">
    <location>
        <position position="1"/>
    </location>
</feature>
<evidence type="ECO:0000313" key="1">
    <source>
        <dbReference type="EMBL" id="OWY92476.1"/>
    </source>
</evidence>
<comment type="caution">
    <text evidence="1">The sequence shown here is derived from an EMBL/GenBank/DDBJ whole genome shotgun (WGS) entry which is preliminary data.</text>
</comment>
<sequence length="291" mass="33709">RMRELLLDQHLAIASAHAMIFHHLSNQCNNPMKTHIHLPRQWEPRRSNLMAMKEDKFQQCYAYLAARCCNLDMTKDHFSGDEYEDADGNFICHRFDVTHFRGVKSLKQVHDALVFFMLNMEIRISETLGDITVREDYDVIEDDAVISNHRLVSNHDTVISEVNTATFTQYFDGPNQFETSPCAVLTSDNIDDDDLHPYNSLEFVRRDVSAAVVLTEEQRPQEPGDSSVFGSQVESEEEDEVIVVMRRAVFMKIHNPSFDVPENALLDMNERLHQWPKVMMQTIREFIDAQS</sequence>
<dbReference type="AlphaFoldDB" id="A0A225UIR4"/>
<accession>A0A225UIR4</accession>
<dbReference type="Proteomes" id="UP000198211">
    <property type="component" value="Unassembled WGS sequence"/>
</dbReference>